<dbReference type="EMBL" id="CAKKNE010000001">
    <property type="protein sequence ID" value="CAH0365026.1"/>
    <property type="molecule type" value="Genomic_DNA"/>
</dbReference>
<feature type="domain" description="Pseudouridine synthase I TruA alpha/beta" evidence="7">
    <location>
        <begin position="22"/>
        <end position="117"/>
    </location>
</feature>
<evidence type="ECO:0000256" key="4">
    <source>
        <dbReference type="PIRSR" id="PIRSR001430-1"/>
    </source>
</evidence>
<dbReference type="InterPro" id="IPR001406">
    <property type="entry name" value="PsdUridine_synth_TruA"/>
</dbReference>
<dbReference type="GO" id="GO:0003723">
    <property type="term" value="F:RNA binding"/>
    <property type="evidence" value="ECO:0007669"/>
    <property type="project" value="InterPro"/>
</dbReference>
<comment type="catalytic activity">
    <reaction evidence="6">
        <text>uridine(38/39/40) in tRNA = pseudouridine(38/39/40) in tRNA</text>
        <dbReference type="Rhea" id="RHEA:22376"/>
        <dbReference type="Rhea" id="RHEA-COMP:10085"/>
        <dbReference type="Rhea" id="RHEA-COMP:10087"/>
        <dbReference type="ChEBI" id="CHEBI:65314"/>
        <dbReference type="ChEBI" id="CHEBI:65315"/>
        <dbReference type="EC" id="5.4.99.12"/>
    </reaction>
</comment>
<dbReference type="InterPro" id="IPR020103">
    <property type="entry name" value="PsdUridine_synth_cat_dom_sf"/>
</dbReference>
<evidence type="ECO:0000313" key="8">
    <source>
        <dbReference type="EMBL" id="CAH0365026.1"/>
    </source>
</evidence>
<organism evidence="8 9">
    <name type="scientific">Pelagomonas calceolata</name>
    <dbReference type="NCBI Taxonomy" id="35677"/>
    <lineage>
        <taxon>Eukaryota</taxon>
        <taxon>Sar</taxon>
        <taxon>Stramenopiles</taxon>
        <taxon>Ochrophyta</taxon>
        <taxon>Pelagophyceae</taxon>
        <taxon>Pelagomonadales</taxon>
        <taxon>Pelagomonadaceae</taxon>
        <taxon>Pelagomonas</taxon>
    </lineage>
</organism>
<evidence type="ECO:0000256" key="2">
    <source>
        <dbReference type="ARBA" id="ARBA00022694"/>
    </source>
</evidence>
<dbReference type="Pfam" id="PF01416">
    <property type="entry name" value="PseudoU_synth_1"/>
    <property type="match status" value="2"/>
</dbReference>
<dbReference type="SUPFAM" id="SSF55120">
    <property type="entry name" value="Pseudouridine synthase"/>
    <property type="match status" value="1"/>
</dbReference>
<dbReference type="EC" id="5.4.99.12" evidence="6"/>
<dbReference type="OrthoDB" id="271910at2759"/>
<accession>A0A8J2SCD1</accession>
<evidence type="ECO:0000256" key="6">
    <source>
        <dbReference type="RuleBase" id="RU003792"/>
    </source>
</evidence>
<feature type="binding site" evidence="5">
    <location>
        <position position="130"/>
    </location>
    <ligand>
        <name>substrate</name>
    </ligand>
</feature>
<proteinExistence type="inferred from homology"/>
<keyword evidence="9" id="KW-1185">Reference proteome</keyword>
<dbReference type="PANTHER" id="PTHR11142">
    <property type="entry name" value="PSEUDOURIDYLATE SYNTHASE"/>
    <property type="match status" value="1"/>
</dbReference>
<comment type="caution">
    <text evidence="8">The sequence shown here is derived from an EMBL/GenBank/DDBJ whole genome shotgun (WGS) entry which is preliminary data.</text>
</comment>
<dbReference type="AlphaFoldDB" id="A0A8J2SCD1"/>
<dbReference type="InterPro" id="IPR020097">
    <property type="entry name" value="PsdUridine_synth_TruA_a/b_dom"/>
</dbReference>
<name>A0A8J2SCD1_9STRA</name>
<protein>
    <recommendedName>
        <fullName evidence="6">tRNA pseudouridine synthase</fullName>
        <ecNumber evidence="6">5.4.99.12</ecNumber>
    </recommendedName>
</protein>
<sequence>MRLPLLATIAHTTRAARYALRVAYDGTHFNGWQHQPNARTVEGELRKAFTTRFDGANVPLLGASRTDSGVHARGQAAHVDLPEEVADVDLLKHQLNRMLPDDVRINCVREAPPGGEKPWHAIACSTGKRYSYRMTARYGSQDPLERLYRAHVCYEDLDFALLSNALQRCRGRFDFKAFANNAPTQNPLEMDTIREIRSIEAEDEGFGDYTVQIELDGALYRMVRNVVGACVACGTGKLKLDELDELLSGRKTRRDNPTKSAPARGLCLEEVFYDDF</sequence>
<dbReference type="InterPro" id="IPR020094">
    <property type="entry name" value="TruA/RsuA/RluB/E/F_N"/>
</dbReference>
<comment type="similarity">
    <text evidence="1 6">Belongs to the tRNA pseudouridine synthase TruA family.</text>
</comment>
<dbReference type="PIRSF" id="PIRSF001430">
    <property type="entry name" value="tRNA_psdUrid_synth"/>
    <property type="match status" value="1"/>
</dbReference>
<keyword evidence="2 6" id="KW-0819">tRNA processing</keyword>
<gene>
    <name evidence="8" type="ORF">PECAL_1P14280</name>
</gene>
<feature type="active site" description="Nucleophile" evidence="4">
    <location>
        <position position="67"/>
    </location>
</feature>
<dbReference type="PANTHER" id="PTHR11142:SF0">
    <property type="entry name" value="TRNA PSEUDOURIDINE SYNTHASE-LIKE 1"/>
    <property type="match status" value="1"/>
</dbReference>
<dbReference type="Gene3D" id="3.30.70.660">
    <property type="entry name" value="Pseudouridine synthase I, catalytic domain, C-terminal subdomain"/>
    <property type="match status" value="1"/>
</dbReference>
<feature type="domain" description="Pseudouridine synthase I TruA alpha/beta" evidence="7">
    <location>
        <begin position="166"/>
        <end position="274"/>
    </location>
</feature>
<dbReference type="GO" id="GO:0160147">
    <property type="term" value="F:tRNA pseudouridine(38-40) synthase activity"/>
    <property type="evidence" value="ECO:0007669"/>
    <property type="project" value="UniProtKB-EC"/>
</dbReference>
<evidence type="ECO:0000256" key="3">
    <source>
        <dbReference type="ARBA" id="ARBA00023235"/>
    </source>
</evidence>
<evidence type="ECO:0000256" key="1">
    <source>
        <dbReference type="ARBA" id="ARBA00009375"/>
    </source>
</evidence>
<dbReference type="InterPro" id="IPR020095">
    <property type="entry name" value="PsdUridine_synth_TruA_C"/>
</dbReference>
<keyword evidence="3 6" id="KW-0413">Isomerase</keyword>
<reference evidence="8" key="1">
    <citation type="submission" date="2021-11" db="EMBL/GenBank/DDBJ databases">
        <authorList>
            <consortium name="Genoscope - CEA"/>
            <person name="William W."/>
        </authorList>
    </citation>
    <scope>NUCLEOTIDE SEQUENCE</scope>
</reference>
<dbReference type="HAMAP" id="MF_00171">
    <property type="entry name" value="TruA"/>
    <property type="match status" value="1"/>
</dbReference>
<dbReference type="CDD" id="cd02570">
    <property type="entry name" value="PseudoU_synth_EcTruA"/>
    <property type="match status" value="1"/>
</dbReference>
<evidence type="ECO:0000313" key="9">
    <source>
        <dbReference type="Proteomes" id="UP000789595"/>
    </source>
</evidence>
<dbReference type="Gene3D" id="3.30.70.580">
    <property type="entry name" value="Pseudouridine synthase I, catalytic domain, N-terminal subdomain"/>
    <property type="match status" value="1"/>
</dbReference>
<dbReference type="Proteomes" id="UP000789595">
    <property type="component" value="Unassembled WGS sequence"/>
</dbReference>
<evidence type="ECO:0000259" key="7">
    <source>
        <dbReference type="Pfam" id="PF01416"/>
    </source>
</evidence>
<dbReference type="GO" id="GO:0031119">
    <property type="term" value="P:tRNA pseudouridine synthesis"/>
    <property type="evidence" value="ECO:0007669"/>
    <property type="project" value="TreeGrafter"/>
</dbReference>
<evidence type="ECO:0000256" key="5">
    <source>
        <dbReference type="PIRSR" id="PIRSR001430-2"/>
    </source>
</evidence>